<dbReference type="InterPro" id="IPR006195">
    <property type="entry name" value="aa-tRNA-synth_II"/>
</dbReference>
<keyword evidence="6 7" id="KW-0061">Asparagine biosynthesis</keyword>
<comment type="subcellular location">
    <subcellularLocation>
        <location evidence="7">Cytoplasm</location>
    </subcellularLocation>
</comment>
<dbReference type="GO" id="GO:0140096">
    <property type="term" value="F:catalytic activity, acting on a protein"/>
    <property type="evidence" value="ECO:0007669"/>
    <property type="project" value="UniProtKB-ARBA"/>
</dbReference>
<dbReference type="EMBL" id="DVFI01000143">
    <property type="protein sequence ID" value="HIQ63954.1"/>
    <property type="molecule type" value="Genomic_DNA"/>
</dbReference>
<feature type="domain" description="Aminoacyl-transfer RNA synthetases class-II family profile" evidence="9">
    <location>
        <begin position="110"/>
        <end position="319"/>
    </location>
</feature>
<keyword evidence="4 7" id="KW-0547">Nucleotide-binding</keyword>
<protein>
    <recommendedName>
        <fullName evidence="7 8">Aspartate--ammonia ligase</fullName>
        <ecNumber evidence="7 8">6.3.1.1</ecNumber>
    </recommendedName>
    <alternativeName>
        <fullName evidence="7">Asparagine synthetase A</fullName>
    </alternativeName>
</protein>
<evidence type="ECO:0000256" key="5">
    <source>
        <dbReference type="ARBA" id="ARBA00022840"/>
    </source>
</evidence>
<keyword evidence="3 7" id="KW-0028">Amino-acid biosynthesis</keyword>
<evidence type="ECO:0000256" key="7">
    <source>
        <dbReference type="HAMAP-Rule" id="MF_00555"/>
    </source>
</evidence>
<keyword evidence="1 7" id="KW-0963">Cytoplasm</keyword>
<evidence type="ECO:0000256" key="1">
    <source>
        <dbReference type="ARBA" id="ARBA00022490"/>
    </source>
</evidence>
<comment type="catalytic activity">
    <reaction evidence="7">
        <text>L-aspartate + NH4(+) + ATP = L-asparagine + AMP + diphosphate + H(+)</text>
        <dbReference type="Rhea" id="RHEA:11372"/>
        <dbReference type="ChEBI" id="CHEBI:15378"/>
        <dbReference type="ChEBI" id="CHEBI:28938"/>
        <dbReference type="ChEBI" id="CHEBI:29991"/>
        <dbReference type="ChEBI" id="CHEBI:30616"/>
        <dbReference type="ChEBI" id="CHEBI:33019"/>
        <dbReference type="ChEBI" id="CHEBI:58048"/>
        <dbReference type="ChEBI" id="CHEBI:456215"/>
        <dbReference type="EC" id="6.3.1.1"/>
    </reaction>
</comment>
<dbReference type="NCBIfam" id="TIGR00669">
    <property type="entry name" value="asnA"/>
    <property type="match status" value="1"/>
</dbReference>
<dbReference type="EC" id="6.3.1.1" evidence="7 8"/>
<dbReference type="Gene3D" id="3.30.930.10">
    <property type="entry name" value="Bira Bifunctional Protein, Domain 2"/>
    <property type="match status" value="1"/>
</dbReference>
<dbReference type="InterPro" id="IPR004618">
    <property type="entry name" value="AsnA"/>
</dbReference>
<name>A0A9D0YY98_9FIRM</name>
<gene>
    <name evidence="7" type="primary">asnA</name>
    <name evidence="10" type="ORF">IAA66_10320</name>
</gene>
<dbReference type="GO" id="GO:0016740">
    <property type="term" value="F:transferase activity"/>
    <property type="evidence" value="ECO:0007669"/>
    <property type="project" value="UniProtKB-ARBA"/>
</dbReference>
<sequence length="334" mass="37731">MAIIPAGYQPLLNVMETQTAIKRLKDGFESCLAEMLHLTRVSAPLFVTPESGLNDMLNGVERPVSFDLGETPGSCAQIVQSLAKWKRYALQRYGFEPQTGLYTDMNAVRRDEITDNLHSYYVDQWDWELIIGENERTLEKLRDLVDRIYAVFLRTEYDVCMFEPRLEPVLPRHITFLTSQQLEDAWPTLTPKERERAACMKHGAVFIMQIGGPLRSGQPHDGRAPDYDDWTLNGDILFYYPLLDTAFEVSSMGIRVNAEALRRQLAARGCESWASQPFHRSLLAGELPQTAGGGIGQSRICMFFLKKAHIGEVQASLWPQATRDAFAKAGISLL</sequence>
<comment type="pathway">
    <text evidence="7">Amino-acid biosynthesis; L-asparagine biosynthesis; L-asparagine from L-aspartate (ammonia route): step 1/1.</text>
</comment>
<dbReference type="PROSITE" id="PS50862">
    <property type="entry name" value="AA_TRNA_LIGASE_II"/>
    <property type="match status" value="1"/>
</dbReference>
<dbReference type="InterPro" id="IPR045864">
    <property type="entry name" value="aa-tRNA-synth_II/BPL/LPL"/>
</dbReference>
<comment type="similarity">
    <text evidence="7">Belongs to the class-II aminoacyl-tRNA synthetase family. AsnA subfamily.</text>
</comment>
<dbReference type="HAMAP" id="MF_00555">
    <property type="entry name" value="AsnA"/>
    <property type="match status" value="1"/>
</dbReference>
<evidence type="ECO:0000259" key="9">
    <source>
        <dbReference type="PROSITE" id="PS50862"/>
    </source>
</evidence>
<evidence type="ECO:0000256" key="3">
    <source>
        <dbReference type="ARBA" id="ARBA00022605"/>
    </source>
</evidence>
<keyword evidence="5 7" id="KW-0067">ATP-binding</keyword>
<dbReference type="Proteomes" id="UP000886819">
    <property type="component" value="Unassembled WGS sequence"/>
</dbReference>
<accession>A0A9D0YY98</accession>
<evidence type="ECO:0000313" key="11">
    <source>
        <dbReference type="Proteomes" id="UP000886819"/>
    </source>
</evidence>
<reference evidence="10" key="2">
    <citation type="journal article" date="2021" name="PeerJ">
        <title>Extensive microbial diversity within the chicken gut microbiome revealed by metagenomics and culture.</title>
        <authorList>
            <person name="Gilroy R."/>
            <person name="Ravi A."/>
            <person name="Getino M."/>
            <person name="Pursley I."/>
            <person name="Horton D.L."/>
            <person name="Alikhan N.F."/>
            <person name="Baker D."/>
            <person name="Gharbi K."/>
            <person name="Hall N."/>
            <person name="Watson M."/>
            <person name="Adriaenssens E.M."/>
            <person name="Foster-Nyarko E."/>
            <person name="Jarju S."/>
            <person name="Secka A."/>
            <person name="Antonio M."/>
            <person name="Oren A."/>
            <person name="Chaudhuri R.R."/>
            <person name="La Ragione R."/>
            <person name="Hildebrand F."/>
            <person name="Pallen M.J."/>
        </authorList>
    </citation>
    <scope>NUCLEOTIDE SEQUENCE</scope>
    <source>
        <strain evidence="10">ChiHile30-977</strain>
    </source>
</reference>
<dbReference type="Pfam" id="PF03590">
    <property type="entry name" value="AsnA"/>
    <property type="match status" value="1"/>
</dbReference>
<evidence type="ECO:0000256" key="2">
    <source>
        <dbReference type="ARBA" id="ARBA00022598"/>
    </source>
</evidence>
<keyword evidence="2 7" id="KW-0436">Ligase</keyword>
<dbReference type="AlphaFoldDB" id="A0A9D0YY98"/>
<reference evidence="10" key="1">
    <citation type="submission" date="2020-10" db="EMBL/GenBank/DDBJ databases">
        <authorList>
            <person name="Gilroy R."/>
        </authorList>
    </citation>
    <scope>NUCLEOTIDE SEQUENCE</scope>
    <source>
        <strain evidence="10">ChiHile30-977</strain>
    </source>
</reference>
<organism evidence="10 11">
    <name type="scientific">Candidatus Avichristensenella intestinipullorum</name>
    <dbReference type="NCBI Taxonomy" id="2840693"/>
    <lineage>
        <taxon>Bacteria</taxon>
        <taxon>Bacillati</taxon>
        <taxon>Bacillota</taxon>
        <taxon>Clostridia</taxon>
        <taxon>Candidatus Avichristensenella</taxon>
    </lineage>
</organism>
<dbReference type="PANTHER" id="PTHR30073:SF5">
    <property type="entry name" value="ASPARTATE--AMMONIA LIGASE"/>
    <property type="match status" value="1"/>
</dbReference>
<dbReference type="GO" id="GO:0005829">
    <property type="term" value="C:cytosol"/>
    <property type="evidence" value="ECO:0007669"/>
    <property type="project" value="TreeGrafter"/>
</dbReference>
<dbReference type="PANTHER" id="PTHR30073">
    <property type="entry name" value="ASPARTATE--AMMONIA LIGASE"/>
    <property type="match status" value="1"/>
</dbReference>
<comment type="caution">
    <text evidence="10">The sequence shown here is derived from an EMBL/GenBank/DDBJ whole genome shotgun (WGS) entry which is preliminary data.</text>
</comment>
<dbReference type="GO" id="GO:0070981">
    <property type="term" value="P:L-asparagine biosynthetic process"/>
    <property type="evidence" value="ECO:0007669"/>
    <property type="project" value="UniProtKB-UniRule"/>
</dbReference>
<evidence type="ECO:0000256" key="6">
    <source>
        <dbReference type="ARBA" id="ARBA00022888"/>
    </source>
</evidence>
<evidence type="ECO:0000256" key="4">
    <source>
        <dbReference type="ARBA" id="ARBA00022741"/>
    </source>
</evidence>
<dbReference type="GO" id="GO:0005524">
    <property type="term" value="F:ATP binding"/>
    <property type="evidence" value="ECO:0007669"/>
    <property type="project" value="UniProtKB-UniRule"/>
</dbReference>
<dbReference type="SUPFAM" id="SSF55681">
    <property type="entry name" value="Class II aaRS and biotin synthetases"/>
    <property type="match status" value="1"/>
</dbReference>
<evidence type="ECO:0000313" key="10">
    <source>
        <dbReference type="EMBL" id="HIQ63954.1"/>
    </source>
</evidence>
<evidence type="ECO:0000256" key="8">
    <source>
        <dbReference type="NCBIfam" id="TIGR00669"/>
    </source>
</evidence>
<proteinExistence type="inferred from homology"/>
<dbReference type="GO" id="GO:0004071">
    <property type="term" value="F:aspartate-ammonia ligase activity"/>
    <property type="evidence" value="ECO:0007669"/>
    <property type="project" value="UniProtKB-UniRule"/>
</dbReference>
<dbReference type="PIRSF" id="PIRSF001555">
    <property type="entry name" value="Asp_ammon_ligase"/>
    <property type="match status" value="1"/>
</dbReference>